<dbReference type="EMBL" id="JAWHQM010000002">
    <property type="protein sequence ID" value="KAK5625338.1"/>
    <property type="molecule type" value="Genomic_DNA"/>
</dbReference>
<keyword evidence="2" id="KW-1185">Reference proteome</keyword>
<protein>
    <submittedName>
        <fullName evidence="1">Uncharacterized protein</fullName>
    </submittedName>
</protein>
<reference evidence="1 2" key="1">
    <citation type="submission" date="2023-10" db="EMBL/GenBank/DDBJ databases">
        <title>Draft genome sequence of Xylaria bambusicola isolate GMP-LS, the root and basal stem rot pathogen of sugarcane in Indonesia.</title>
        <authorList>
            <person name="Selvaraj P."/>
            <person name="Muralishankar V."/>
            <person name="Muruganantham S."/>
            <person name="Sp S."/>
            <person name="Haryani S."/>
            <person name="Lau K.J.X."/>
            <person name="Naqvi N.I."/>
        </authorList>
    </citation>
    <scope>NUCLEOTIDE SEQUENCE [LARGE SCALE GENOMIC DNA]</scope>
    <source>
        <strain evidence="1">GMP-LS</strain>
    </source>
</reference>
<accession>A0AAN7UBV4</accession>
<proteinExistence type="predicted"/>
<gene>
    <name evidence="1" type="ORF">RRF57_001054</name>
</gene>
<name>A0AAN7UBV4_9PEZI</name>
<sequence length="61" mass="6588">MEVAAADAGMLLTVLNMADGAFLVDMDIESSFVTIMPGVITRHFSGRSFLQKFCAPEAYIS</sequence>
<organism evidence="1 2">
    <name type="scientific">Xylaria bambusicola</name>
    <dbReference type="NCBI Taxonomy" id="326684"/>
    <lineage>
        <taxon>Eukaryota</taxon>
        <taxon>Fungi</taxon>
        <taxon>Dikarya</taxon>
        <taxon>Ascomycota</taxon>
        <taxon>Pezizomycotina</taxon>
        <taxon>Sordariomycetes</taxon>
        <taxon>Xylariomycetidae</taxon>
        <taxon>Xylariales</taxon>
        <taxon>Xylariaceae</taxon>
        <taxon>Xylaria</taxon>
    </lineage>
</organism>
<dbReference type="Proteomes" id="UP001305414">
    <property type="component" value="Unassembled WGS sequence"/>
</dbReference>
<evidence type="ECO:0000313" key="2">
    <source>
        <dbReference type="Proteomes" id="UP001305414"/>
    </source>
</evidence>
<comment type="caution">
    <text evidence="1">The sequence shown here is derived from an EMBL/GenBank/DDBJ whole genome shotgun (WGS) entry which is preliminary data.</text>
</comment>
<dbReference type="AlphaFoldDB" id="A0AAN7UBV4"/>
<evidence type="ECO:0000313" key="1">
    <source>
        <dbReference type="EMBL" id="KAK5625338.1"/>
    </source>
</evidence>